<comment type="subcellular location">
    <subcellularLocation>
        <location evidence="1">Membrane</location>
    </subcellularLocation>
</comment>
<feature type="signal peptide" evidence="12">
    <location>
        <begin position="1"/>
        <end position="32"/>
    </location>
</feature>
<dbReference type="EMBL" id="CAMAPF010001027">
    <property type="protein sequence ID" value="CAH9141011.1"/>
    <property type="molecule type" value="Genomic_DNA"/>
</dbReference>
<evidence type="ECO:0000313" key="16">
    <source>
        <dbReference type="Proteomes" id="UP001152523"/>
    </source>
</evidence>
<dbReference type="InterPro" id="IPR017441">
    <property type="entry name" value="Protein_kinase_ATP_BS"/>
</dbReference>
<keyword evidence="8 11" id="KW-0472">Membrane</keyword>
<name>A0AAV0FZC4_9ASTE</name>
<keyword evidence="4" id="KW-0677">Repeat</keyword>
<feature type="transmembrane region" description="Helical" evidence="11">
    <location>
        <begin position="244"/>
        <end position="270"/>
    </location>
</feature>
<dbReference type="GO" id="GO:0004672">
    <property type="term" value="F:protein kinase activity"/>
    <property type="evidence" value="ECO:0007669"/>
    <property type="project" value="InterPro"/>
</dbReference>
<keyword evidence="12" id="KW-0732">Signal</keyword>
<feature type="region of interest" description="Disordered" evidence="10">
    <location>
        <begin position="620"/>
        <end position="640"/>
    </location>
</feature>
<dbReference type="Pfam" id="PF08263">
    <property type="entry name" value="LRRNT_2"/>
    <property type="match status" value="1"/>
</dbReference>
<reference evidence="15" key="1">
    <citation type="submission" date="2022-07" db="EMBL/GenBank/DDBJ databases">
        <authorList>
            <person name="Macas J."/>
            <person name="Novak P."/>
            <person name="Neumann P."/>
        </authorList>
    </citation>
    <scope>NUCLEOTIDE SEQUENCE</scope>
</reference>
<feature type="chain" id="PRO_5044713517" description="Protein kinase domain-containing protein" evidence="12">
    <location>
        <begin position="33"/>
        <end position="640"/>
    </location>
</feature>
<dbReference type="Gene3D" id="1.10.510.10">
    <property type="entry name" value="Transferase(Phosphotransferase) domain 1"/>
    <property type="match status" value="1"/>
</dbReference>
<keyword evidence="3 11" id="KW-0812">Transmembrane</keyword>
<keyword evidence="2" id="KW-0433">Leucine-rich repeat</keyword>
<dbReference type="GO" id="GO:0016020">
    <property type="term" value="C:membrane"/>
    <property type="evidence" value="ECO:0007669"/>
    <property type="project" value="UniProtKB-SubCell"/>
</dbReference>
<evidence type="ECO:0000256" key="9">
    <source>
        <dbReference type="PROSITE-ProRule" id="PRU10141"/>
    </source>
</evidence>
<evidence type="ECO:0000256" key="5">
    <source>
        <dbReference type="ARBA" id="ARBA00022741"/>
    </source>
</evidence>
<evidence type="ECO:0000256" key="7">
    <source>
        <dbReference type="ARBA" id="ARBA00022989"/>
    </source>
</evidence>
<dbReference type="SUPFAM" id="SSF56112">
    <property type="entry name" value="Protein kinase-like (PK-like)"/>
    <property type="match status" value="1"/>
</dbReference>
<accession>A0AAV0FZC4</accession>
<evidence type="ECO:0000256" key="12">
    <source>
        <dbReference type="SAM" id="SignalP"/>
    </source>
</evidence>
<evidence type="ECO:0000259" key="13">
    <source>
        <dbReference type="PROSITE" id="PS50011"/>
    </source>
</evidence>
<feature type="binding site" evidence="9">
    <location>
        <position position="367"/>
    </location>
    <ligand>
        <name>ATP</name>
        <dbReference type="ChEBI" id="CHEBI:30616"/>
    </ligand>
</feature>
<dbReference type="PROSITE" id="PS00107">
    <property type="entry name" value="PROTEIN_KINASE_ATP"/>
    <property type="match status" value="1"/>
</dbReference>
<dbReference type="InterPro" id="IPR000719">
    <property type="entry name" value="Prot_kinase_dom"/>
</dbReference>
<keyword evidence="5 9" id="KW-0547">Nucleotide-binding</keyword>
<dbReference type="Gene3D" id="3.80.10.10">
    <property type="entry name" value="Ribonuclease Inhibitor"/>
    <property type="match status" value="2"/>
</dbReference>
<evidence type="ECO:0000256" key="2">
    <source>
        <dbReference type="ARBA" id="ARBA00022614"/>
    </source>
</evidence>
<evidence type="ECO:0000256" key="8">
    <source>
        <dbReference type="ARBA" id="ARBA00023136"/>
    </source>
</evidence>
<dbReference type="Pfam" id="PF13855">
    <property type="entry name" value="LRR_8"/>
    <property type="match status" value="1"/>
</dbReference>
<dbReference type="InterPro" id="IPR046959">
    <property type="entry name" value="PRK1-6/SRF4-like"/>
</dbReference>
<evidence type="ECO:0000256" key="3">
    <source>
        <dbReference type="ARBA" id="ARBA00022692"/>
    </source>
</evidence>
<dbReference type="PROSITE" id="PS50011">
    <property type="entry name" value="PROTEIN_KINASE_DOM"/>
    <property type="match status" value="1"/>
</dbReference>
<feature type="compositionally biased region" description="Basic and acidic residues" evidence="10">
    <location>
        <begin position="630"/>
        <end position="640"/>
    </location>
</feature>
<gene>
    <name evidence="14" type="ORF">CEPIT_LOCUS3441</name>
    <name evidence="15" type="ORF">CEPIT_LOCUS38801</name>
</gene>
<dbReference type="AlphaFoldDB" id="A0AAV0FZC4"/>
<dbReference type="PANTHER" id="PTHR48007">
    <property type="entry name" value="LEUCINE-RICH REPEAT RECEPTOR-LIKE PROTEIN KINASE PXC1"/>
    <property type="match status" value="1"/>
</dbReference>
<evidence type="ECO:0000313" key="15">
    <source>
        <dbReference type="EMBL" id="CAH9141011.1"/>
    </source>
</evidence>
<dbReference type="PANTHER" id="PTHR48007:SF64">
    <property type="entry name" value="POLLEN RECEPTOR-LIKE KINASE 1"/>
    <property type="match status" value="1"/>
</dbReference>
<evidence type="ECO:0000256" key="10">
    <source>
        <dbReference type="SAM" id="MobiDB-lite"/>
    </source>
</evidence>
<keyword evidence="16" id="KW-1185">Reference proteome</keyword>
<feature type="domain" description="Protein kinase" evidence="13">
    <location>
        <begin position="339"/>
        <end position="613"/>
    </location>
</feature>
<dbReference type="InterPro" id="IPR001611">
    <property type="entry name" value="Leu-rich_rpt"/>
</dbReference>
<dbReference type="EMBL" id="CAMAPF010000018">
    <property type="protein sequence ID" value="CAH9070445.1"/>
    <property type="molecule type" value="Genomic_DNA"/>
</dbReference>
<sequence>MALRQYNVSISSRLMPLLLVVFLLHLPIRCQSRSEAEILLQFRDSLDNAAALSTWNASIPPCMGWSANWESVVCVNGHVHGINLNDKGLGGTIDVDTLAELPDLRSFSAMNNSFEGDIPAFYRLGTLKNLKLSHNKFSGEIVDSYFSGMRSLKKLYLSNNQFTGPIPGSLVVAKRLLELRLENNAFDGKIPFLHLPRLVFVNLSNNALEGEIPTTLSHFSVSSFQGNNGLCGEPLNPCILNPELSLTTLIIVGIVVGSAVLAIVAVIFILRQRNPADLEEGLIVSSSHRRMASADLDKLDQASLYSSEHSSSTQKGDNSLRLTFLRDDGERFDLASLLKASAEILGSGVFGSTYKATLSEGPVLVVKRFREMNNAGKEEFYEHMRRLGSLTHPNILSLTAFYYRKEEKLLVADYVQNVSLAVHLHGNKSSGNECLDWSTRLKIVKGIARGLMYLYTELPDLIAPHGHLKSSNVLLNTSFQPLLNDYGLLPVINIEHAQTHMIAYKSPEYRKSARISKKTDVWALGILIVETLTGKLPSGFLQNGDADLTGWIQSVVPNEENLTREVFDKDMKGITEEGEGQIRKLLRIGLRCCEVDVDKRWDIKEAAERIEEVRERDGEFSDLNLNNNNDESRSLLTKET</sequence>
<dbReference type="FunFam" id="3.30.200.20:FF:000307">
    <property type="entry name" value="pollen receptor-like kinase 1"/>
    <property type="match status" value="1"/>
</dbReference>
<dbReference type="Proteomes" id="UP001152523">
    <property type="component" value="Unassembled WGS sequence"/>
</dbReference>
<proteinExistence type="predicted"/>
<evidence type="ECO:0000256" key="4">
    <source>
        <dbReference type="ARBA" id="ARBA00022737"/>
    </source>
</evidence>
<keyword evidence="7 11" id="KW-1133">Transmembrane helix</keyword>
<evidence type="ECO:0000313" key="14">
    <source>
        <dbReference type="EMBL" id="CAH9070445.1"/>
    </source>
</evidence>
<keyword evidence="6 9" id="KW-0067">ATP-binding</keyword>
<dbReference type="Gene3D" id="3.30.200.20">
    <property type="entry name" value="Phosphorylase Kinase, domain 1"/>
    <property type="match status" value="1"/>
</dbReference>
<evidence type="ECO:0000256" key="11">
    <source>
        <dbReference type="SAM" id="Phobius"/>
    </source>
</evidence>
<dbReference type="Pfam" id="PF00069">
    <property type="entry name" value="Pkinase"/>
    <property type="match status" value="1"/>
</dbReference>
<comment type="caution">
    <text evidence="15">The sequence shown here is derived from an EMBL/GenBank/DDBJ whole genome shotgun (WGS) entry which is preliminary data.</text>
</comment>
<dbReference type="InterPro" id="IPR011009">
    <property type="entry name" value="Kinase-like_dom_sf"/>
</dbReference>
<dbReference type="SUPFAM" id="SSF52058">
    <property type="entry name" value="L domain-like"/>
    <property type="match status" value="1"/>
</dbReference>
<evidence type="ECO:0000256" key="6">
    <source>
        <dbReference type="ARBA" id="ARBA00022840"/>
    </source>
</evidence>
<protein>
    <recommendedName>
        <fullName evidence="13">Protein kinase domain-containing protein</fullName>
    </recommendedName>
</protein>
<dbReference type="InterPro" id="IPR013210">
    <property type="entry name" value="LRR_N_plant-typ"/>
</dbReference>
<dbReference type="InterPro" id="IPR032675">
    <property type="entry name" value="LRR_dom_sf"/>
</dbReference>
<evidence type="ECO:0000256" key="1">
    <source>
        <dbReference type="ARBA" id="ARBA00004370"/>
    </source>
</evidence>
<organism evidence="15 16">
    <name type="scientific">Cuscuta epithymum</name>
    <dbReference type="NCBI Taxonomy" id="186058"/>
    <lineage>
        <taxon>Eukaryota</taxon>
        <taxon>Viridiplantae</taxon>
        <taxon>Streptophyta</taxon>
        <taxon>Embryophyta</taxon>
        <taxon>Tracheophyta</taxon>
        <taxon>Spermatophyta</taxon>
        <taxon>Magnoliopsida</taxon>
        <taxon>eudicotyledons</taxon>
        <taxon>Gunneridae</taxon>
        <taxon>Pentapetalae</taxon>
        <taxon>asterids</taxon>
        <taxon>lamiids</taxon>
        <taxon>Solanales</taxon>
        <taxon>Convolvulaceae</taxon>
        <taxon>Cuscuteae</taxon>
        <taxon>Cuscuta</taxon>
        <taxon>Cuscuta subgen. Cuscuta</taxon>
    </lineage>
</organism>
<dbReference type="GO" id="GO:0005524">
    <property type="term" value="F:ATP binding"/>
    <property type="evidence" value="ECO:0007669"/>
    <property type="project" value="UniProtKB-UniRule"/>
</dbReference>
<dbReference type="Pfam" id="PF00560">
    <property type="entry name" value="LRR_1"/>
    <property type="match status" value="1"/>
</dbReference>